<evidence type="ECO:0000313" key="5">
    <source>
        <dbReference type="Proteomes" id="UP000444721"/>
    </source>
</evidence>
<dbReference type="CDD" id="cd03424">
    <property type="entry name" value="NUDIX_ADPRase_Nudt5_UGPPase_Nudt14"/>
    <property type="match status" value="1"/>
</dbReference>
<dbReference type="GO" id="GO:0080042">
    <property type="term" value="F:ADP-glucose pyrophosphohydrolase activity"/>
    <property type="evidence" value="ECO:0007669"/>
    <property type="project" value="TreeGrafter"/>
</dbReference>
<dbReference type="VEuPathDB" id="AmoebaDB:NfTy_091450"/>
<evidence type="ECO:0000259" key="3">
    <source>
        <dbReference type="PROSITE" id="PS51462"/>
    </source>
</evidence>
<dbReference type="VEuPathDB" id="AmoebaDB:NF0003420"/>
<dbReference type="VEuPathDB" id="AmoebaDB:FDP41_008197"/>
<dbReference type="Pfam" id="PF00293">
    <property type="entry name" value="NUDIX"/>
    <property type="match status" value="1"/>
</dbReference>
<comment type="caution">
    <text evidence="4">The sequence shown here is derived from an EMBL/GenBank/DDBJ whole genome shotgun (WGS) entry which is preliminary data.</text>
</comment>
<dbReference type="SUPFAM" id="SSF55811">
    <property type="entry name" value="Nudix"/>
    <property type="match status" value="1"/>
</dbReference>
<dbReference type="InterPro" id="IPR000086">
    <property type="entry name" value="NUDIX_hydrolase_dom"/>
</dbReference>
<reference evidence="4 5" key="1">
    <citation type="journal article" date="2019" name="Sci. Rep.">
        <title>Nanopore sequencing improves the draft genome of the human pathogenic amoeba Naegleria fowleri.</title>
        <authorList>
            <person name="Liechti N."/>
            <person name="Schurch N."/>
            <person name="Bruggmann R."/>
            <person name="Wittwer M."/>
        </authorList>
    </citation>
    <scope>NUCLEOTIDE SEQUENCE [LARGE SCALE GENOMIC DNA]</scope>
    <source>
        <strain evidence="4 5">ATCC 30894</strain>
    </source>
</reference>
<comment type="cofactor">
    <cofactor evidence="1">
        <name>Mg(2+)</name>
        <dbReference type="ChEBI" id="CHEBI:18420"/>
    </cofactor>
</comment>
<dbReference type="GO" id="GO:0006753">
    <property type="term" value="P:nucleoside phosphate metabolic process"/>
    <property type="evidence" value="ECO:0007669"/>
    <property type="project" value="TreeGrafter"/>
</dbReference>
<organism evidence="4 5">
    <name type="scientific">Naegleria fowleri</name>
    <name type="common">Brain eating amoeba</name>
    <dbReference type="NCBI Taxonomy" id="5763"/>
    <lineage>
        <taxon>Eukaryota</taxon>
        <taxon>Discoba</taxon>
        <taxon>Heterolobosea</taxon>
        <taxon>Tetramitia</taxon>
        <taxon>Eutetramitia</taxon>
        <taxon>Vahlkampfiidae</taxon>
        <taxon>Naegleria</taxon>
    </lineage>
</organism>
<evidence type="ECO:0000256" key="2">
    <source>
        <dbReference type="ARBA" id="ARBA00022801"/>
    </source>
</evidence>
<dbReference type="InterPro" id="IPR015797">
    <property type="entry name" value="NUDIX_hydrolase-like_dom_sf"/>
</dbReference>
<dbReference type="PANTHER" id="PTHR11839:SF18">
    <property type="entry name" value="NUDIX HYDROLASE DOMAIN-CONTAINING PROTEIN"/>
    <property type="match status" value="1"/>
</dbReference>
<evidence type="ECO:0000256" key="1">
    <source>
        <dbReference type="ARBA" id="ARBA00001946"/>
    </source>
</evidence>
<dbReference type="GO" id="GO:0080041">
    <property type="term" value="F:ADP-ribose pyrophosphohydrolase activity"/>
    <property type="evidence" value="ECO:0007669"/>
    <property type="project" value="TreeGrafter"/>
</dbReference>
<sequence length="174" mass="19484">MRENVRGGSVGILIVLQCKEDGKEYLLLVEQPRIPIGNLHSLELPAGSIDDNGNFSGVAAKEVKEETGIEIKETDLIDLTEYCFEPSTKFSGHFMSPGGSDEFMRFFLYKTQMTREEINALKGKMTGSEHENEIIHLKVLTIDEAVKTSPDAKLLVALFIYNRWHESMVASSKC</sequence>
<dbReference type="Gene3D" id="3.90.79.10">
    <property type="entry name" value="Nucleoside Triphosphate Pyrophosphohydrolase"/>
    <property type="match status" value="1"/>
</dbReference>
<accession>A0A6A5B398</accession>
<dbReference type="PROSITE" id="PS51462">
    <property type="entry name" value="NUDIX"/>
    <property type="match status" value="1"/>
</dbReference>
<keyword evidence="5" id="KW-1185">Reference proteome</keyword>
<gene>
    <name evidence="4" type="ORF">FDP41_008197</name>
</gene>
<dbReference type="AlphaFoldDB" id="A0A6A5B398"/>
<dbReference type="GO" id="GO:0019693">
    <property type="term" value="P:ribose phosphate metabolic process"/>
    <property type="evidence" value="ECO:0007669"/>
    <property type="project" value="TreeGrafter"/>
</dbReference>
<dbReference type="OMA" id="KIPPICF"/>
<dbReference type="RefSeq" id="XP_044558206.1">
    <property type="nucleotide sequence ID" value="XM_044712024.1"/>
</dbReference>
<name>A0A6A5B398_NAEFO</name>
<dbReference type="EMBL" id="VFQX01000060">
    <property type="protein sequence ID" value="KAF0973493.1"/>
    <property type="molecule type" value="Genomic_DNA"/>
</dbReference>
<dbReference type="SMR" id="A0A6A5B398"/>
<keyword evidence="2" id="KW-0378">Hydrolase</keyword>
<proteinExistence type="predicted"/>
<feature type="domain" description="Nudix hydrolase" evidence="3">
    <location>
        <begin position="5"/>
        <end position="162"/>
    </location>
</feature>
<dbReference type="Proteomes" id="UP000444721">
    <property type="component" value="Unassembled WGS sequence"/>
</dbReference>
<dbReference type="GeneID" id="68115415"/>
<dbReference type="PANTHER" id="PTHR11839">
    <property type="entry name" value="UDP/ADP-SUGAR PYROPHOSPHATASE"/>
    <property type="match status" value="1"/>
</dbReference>
<protein>
    <recommendedName>
        <fullName evidence="3">Nudix hydrolase domain-containing protein</fullName>
    </recommendedName>
</protein>
<evidence type="ECO:0000313" key="4">
    <source>
        <dbReference type="EMBL" id="KAF0973493.1"/>
    </source>
</evidence>
<dbReference type="OrthoDB" id="10249920at2759"/>